<dbReference type="InterPro" id="IPR047057">
    <property type="entry name" value="MerR_fam"/>
</dbReference>
<feature type="domain" description="HTH merR-type" evidence="2">
    <location>
        <begin position="12"/>
        <end position="80"/>
    </location>
</feature>
<dbReference type="SUPFAM" id="SSF46955">
    <property type="entry name" value="Putative DNA-binding domain"/>
    <property type="match status" value="1"/>
</dbReference>
<dbReference type="NCBIfam" id="NF047375">
    <property type="entry name" value="HeatShock_HspR"/>
    <property type="match status" value="1"/>
</dbReference>
<dbReference type="AlphaFoldDB" id="A0A2L2BN63"/>
<keyword evidence="4" id="KW-1185">Reference proteome</keyword>
<dbReference type="GO" id="GO:0003677">
    <property type="term" value="F:DNA binding"/>
    <property type="evidence" value="ECO:0007669"/>
    <property type="project" value="UniProtKB-KW"/>
</dbReference>
<gene>
    <name evidence="3" type="ORF">C3B54_11103</name>
</gene>
<keyword evidence="3" id="KW-0346">Stress response</keyword>
<organism evidence="3 4">
    <name type="scientific">Pontimonas salivibrio</name>
    <dbReference type="NCBI Taxonomy" id="1159327"/>
    <lineage>
        <taxon>Bacteria</taxon>
        <taxon>Bacillati</taxon>
        <taxon>Actinomycetota</taxon>
        <taxon>Actinomycetes</taxon>
        <taxon>Micrococcales</taxon>
        <taxon>Microbacteriaceae</taxon>
        <taxon>Pontimonas</taxon>
    </lineage>
</organism>
<dbReference type="Gene3D" id="1.10.1660.10">
    <property type="match status" value="1"/>
</dbReference>
<dbReference type="SMART" id="SM00422">
    <property type="entry name" value="HTH_MERR"/>
    <property type="match status" value="1"/>
</dbReference>
<keyword evidence="1" id="KW-0238">DNA-binding</keyword>
<dbReference type="InterPro" id="IPR009061">
    <property type="entry name" value="DNA-bd_dom_put_sf"/>
</dbReference>
<dbReference type="Pfam" id="PF13411">
    <property type="entry name" value="MerR_1"/>
    <property type="match status" value="1"/>
</dbReference>
<dbReference type="CDD" id="cd04766">
    <property type="entry name" value="HTH_HspR"/>
    <property type="match status" value="1"/>
</dbReference>
<dbReference type="Proteomes" id="UP000243077">
    <property type="component" value="Chromosome"/>
</dbReference>
<sequence>MVSPDMDENTPLFAIATAAELSGLHPQTLRQYDKLGLVSPTRTAGRTRRYSMRDVVALREIQTLSNEGLNLEGIKRILELQREVGDLTARVRELESALADEVLKRQGRRVFAAGAEGEVIPLRAGERAQRGGQMVVWNPLWRMWNEWFSPPRSGGTEVEKR</sequence>
<proteinExistence type="predicted"/>
<dbReference type="KEGG" id="psai:C3B54_11103"/>
<dbReference type="PANTHER" id="PTHR30204:SF58">
    <property type="entry name" value="HTH-TYPE TRANSCRIPTIONAL REGULATOR YFMP"/>
    <property type="match status" value="1"/>
</dbReference>
<evidence type="ECO:0000256" key="1">
    <source>
        <dbReference type="ARBA" id="ARBA00023125"/>
    </source>
</evidence>
<dbReference type="GO" id="GO:0003700">
    <property type="term" value="F:DNA-binding transcription factor activity"/>
    <property type="evidence" value="ECO:0007669"/>
    <property type="project" value="InterPro"/>
</dbReference>
<dbReference type="PROSITE" id="PS00552">
    <property type="entry name" value="HTH_MERR_1"/>
    <property type="match status" value="1"/>
</dbReference>
<accession>A0A2L2BN63</accession>
<evidence type="ECO:0000313" key="3">
    <source>
        <dbReference type="EMBL" id="AVG23110.1"/>
    </source>
</evidence>
<dbReference type="PANTHER" id="PTHR30204">
    <property type="entry name" value="REDOX-CYCLING DRUG-SENSING TRANSCRIPTIONAL ACTIVATOR SOXR"/>
    <property type="match status" value="1"/>
</dbReference>
<evidence type="ECO:0000259" key="2">
    <source>
        <dbReference type="PROSITE" id="PS50937"/>
    </source>
</evidence>
<evidence type="ECO:0000313" key="4">
    <source>
        <dbReference type="Proteomes" id="UP000243077"/>
    </source>
</evidence>
<protein>
    <submittedName>
        <fullName evidence="3">Heat shock regulator HspR</fullName>
    </submittedName>
</protein>
<dbReference type="InterPro" id="IPR000551">
    <property type="entry name" value="MerR-type_HTH_dom"/>
</dbReference>
<dbReference type="PROSITE" id="PS50937">
    <property type="entry name" value="HTH_MERR_2"/>
    <property type="match status" value="1"/>
</dbReference>
<name>A0A2L2BN63_9MICO</name>
<reference evidence="3 4" key="1">
    <citation type="submission" date="2018-02" db="EMBL/GenBank/DDBJ databases">
        <title>Complete genome of the streamlined marine actinobacterium Pontimonas salivibrio CL-TW6 adapted to coastal planktonic lifestype.</title>
        <authorList>
            <person name="Cho B.C."/>
            <person name="Hardies S.C."/>
            <person name="Jang G.I."/>
            <person name="Hwang C.Y."/>
        </authorList>
    </citation>
    <scope>NUCLEOTIDE SEQUENCE [LARGE SCALE GENOMIC DNA]</scope>
    <source>
        <strain evidence="3 4">CL-TW6</strain>
    </source>
</reference>
<dbReference type="EMBL" id="CP026923">
    <property type="protein sequence ID" value="AVG23110.1"/>
    <property type="molecule type" value="Genomic_DNA"/>
</dbReference>